<proteinExistence type="predicted"/>
<evidence type="ECO:0000313" key="2">
    <source>
        <dbReference type="Proteomes" id="UP001497482"/>
    </source>
</evidence>
<protein>
    <submittedName>
        <fullName evidence="1">Uncharacterized protein</fullName>
    </submittedName>
</protein>
<keyword evidence="2" id="KW-1185">Reference proteome</keyword>
<dbReference type="AlphaFoldDB" id="A0AAV2IY66"/>
<dbReference type="PANTHER" id="PTHR20908">
    <property type="entry name" value="LD15586P"/>
    <property type="match status" value="1"/>
</dbReference>
<sequence length="305" mass="34788">MGNLALCTCPSKADLPGLVKEERFVIQRITKGITYYYTPVTAAYPSATKYYQNSTSSVTSANDTTTCTRPLLVFFSWLGAQPGPVAKYRDMYMQKGWDVLLVQSNVLHFLWPRWGLEYGLEVLKVLEQPLFSARLILVHATSIGGYTFSQMLTHIAQDPERHEGLRKRMQGHIYDSLVVGTLDHMAVGLGKTLVPWLEGLVKNAALLYFWLFKSQTVDIYNRGLQIFHSPPITTPALFFYCEDDALCDVLMLEQVVEQWRRRGVAVQSRKWKRSIHAAHMRTHPQDYLTSLETFLSSLHGCYVKT</sequence>
<dbReference type="PANTHER" id="PTHR20908:SF4">
    <property type="entry name" value="SI:DKEY-5I3.5"/>
    <property type="match status" value="1"/>
</dbReference>
<accession>A0AAV2IY66</accession>
<organism evidence="1 2">
    <name type="scientific">Knipowitschia caucasica</name>
    <name type="common">Caucasian dwarf goby</name>
    <name type="synonym">Pomatoschistus caucasicus</name>
    <dbReference type="NCBI Taxonomy" id="637954"/>
    <lineage>
        <taxon>Eukaryota</taxon>
        <taxon>Metazoa</taxon>
        <taxon>Chordata</taxon>
        <taxon>Craniata</taxon>
        <taxon>Vertebrata</taxon>
        <taxon>Euteleostomi</taxon>
        <taxon>Actinopterygii</taxon>
        <taxon>Neopterygii</taxon>
        <taxon>Teleostei</taxon>
        <taxon>Neoteleostei</taxon>
        <taxon>Acanthomorphata</taxon>
        <taxon>Gobiaria</taxon>
        <taxon>Gobiiformes</taxon>
        <taxon>Gobioidei</taxon>
        <taxon>Gobiidae</taxon>
        <taxon>Gobiinae</taxon>
        <taxon>Knipowitschia</taxon>
    </lineage>
</organism>
<reference evidence="1 2" key="1">
    <citation type="submission" date="2024-04" db="EMBL/GenBank/DDBJ databases">
        <authorList>
            <person name="Waldvogel A.-M."/>
            <person name="Schoenle A."/>
        </authorList>
    </citation>
    <scope>NUCLEOTIDE SEQUENCE [LARGE SCALE GENOMIC DNA]</scope>
</reference>
<dbReference type="Gene3D" id="3.40.50.1820">
    <property type="entry name" value="alpha/beta hydrolase"/>
    <property type="match status" value="1"/>
</dbReference>
<dbReference type="InterPro" id="IPR029058">
    <property type="entry name" value="AB_hydrolase_fold"/>
</dbReference>
<dbReference type="InterPro" id="IPR008547">
    <property type="entry name" value="DUF829_TMEM53"/>
</dbReference>
<dbReference type="Pfam" id="PF05705">
    <property type="entry name" value="DUF829"/>
    <property type="match status" value="1"/>
</dbReference>
<evidence type="ECO:0000313" key="1">
    <source>
        <dbReference type="EMBL" id="CAL1568572.1"/>
    </source>
</evidence>
<dbReference type="EMBL" id="OZ035823">
    <property type="protein sequence ID" value="CAL1568572.1"/>
    <property type="molecule type" value="Genomic_DNA"/>
</dbReference>
<name>A0AAV2IY66_KNICA</name>
<dbReference type="GO" id="GO:0017171">
    <property type="term" value="F:serine hydrolase activity"/>
    <property type="evidence" value="ECO:0007669"/>
    <property type="project" value="TreeGrafter"/>
</dbReference>
<gene>
    <name evidence="1" type="ORF">KC01_LOCUS1160</name>
</gene>
<dbReference type="SUPFAM" id="SSF53474">
    <property type="entry name" value="alpha/beta-Hydrolases"/>
    <property type="match status" value="1"/>
</dbReference>
<dbReference type="Proteomes" id="UP001497482">
    <property type="component" value="Chromosome 1"/>
</dbReference>